<dbReference type="Pfam" id="PF02906">
    <property type="entry name" value="Fe_hyd_lg_C"/>
    <property type="match status" value="1"/>
</dbReference>
<dbReference type="PANTHER" id="PTHR32089:SF112">
    <property type="entry name" value="LYSOZYME-LIKE PROTEIN-RELATED"/>
    <property type="match status" value="1"/>
</dbReference>
<keyword evidence="2" id="KW-0479">Metal-binding</keyword>
<keyword evidence="5 6" id="KW-0807">Transducer</keyword>
<evidence type="ECO:0000313" key="11">
    <source>
        <dbReference type="EMBL" id="SMB81187.1"/>
    </source>
</evidence>
<dbReference type="RefSeq" id="WP_084052074.1">
    <property type="nucleotide sequence ID" value="NZ_FWWT01000006.1"/>
</dbReference>
<organism evidence="11 12">
    <name type="scientific">Desulfonispora thiosulfatigenes DSM 11270</name>
    <dbReference type="NCBI Taxonomy" id="656914"/>
    <lineage>
        <taxon>Bacteria</taxon>
        <taxon>Bacillati</taxon>
        <taxon>Bacillota</taxon>
        <taxon>Clostridia</taxon>
        <taxon>Eubacteriales</taxon>
        <taxon>Peptococcaceae</taxon>
        <taxon>Desulfonispora</taxon>
    </lineage>
</organism>
<dbReference type="InterPro" id="IPR004108">
    <property type="entry name" value="Fe_hydrogenase_lsu_C"/>
</dbReference>
<dbReference type="OrthoDB" id="9798098at2"/>
<dbReference type="PROSITE" id="PS51379">
    <property type="entry name" value="4FE4S_FER_2"/>
    <property type="match status" value="2"/>
</dbReference>
<dbReference type="Gene3D" id="1.10.287.950">
    <property type="entry name" value="Methyl-accepting chemotaxis protein"/>
    <property type="match status" value="1"/>
</dbReference>
<dbReference type="InterPro" id="IPR009016">
    <property type="entry name" value="Fe_hydrogenase"/>
</dbReference>
<evidence type="ECO:0000256" key="5">
    <source>
        <dbReference type="ARBA" id="ARBA00023224"/>
    </source>
</evidence>
<evidence type="ECO:0000256" key="7">
    <source>
        <dbReference type="SAM" id="Coils"/>
    </source>
</evidence>
<accession>A0A1W1UJD0</accession>
<evidence type="ECO:0000259" key="8">
    <source>
        <dbReference type="PROSITE" id="PS50111"/>
    </source>
</evidence>
<dbReference type="GO" id="GO:0051539">
    <property type="term" value="F:4 iron, 4 sulfur cluster binding"/>
    <property type="evidence" value="ECO:0007669"/>
    <property type="project" value="UniProtKB-KW"/>
</dbReference>
<evidence type="ECO:0000256" key="2">
    <source>
        <dbReference type="ARBA" id="ARBA00022723"/>
    </source>
</evidence>
<dbReference type="InterPro" id="IPR017896">
    <property type="entry name" value="4Fe4S_Fe-S-bd"/>
</dbReference>
<dbReference type="InterPro" id="IPR017900">
    <property type="entry name" value="4Fe4S_Fe_S_CS"/>
</dbReference>
<feature type="domain" description="Methyl-accepting transducer" evidence="8">
    <location>
        <begin position="431"/>
        <end position="640"/>
    </location>
</feature>
<evidence type="ECO:0000256" key="3">
    <source>
        <dbReference type="ARBA" id="ARBA00023004"/>
    </source>
</evidence>
<evidence type="ECO:0000256" key="1">
    <source>
        <dbReference type="ARBA" id="ARBA00022485"/>
    </source>
</evidence>
<keyword evidence="4" id="KW-0411">Iron-sulfur</keyword>
<dbReference type="GO" id="GO:0046872">
    <property type="term" value="F:metal ion binding"/>
    <property type="evidence" value="ECO:0007669"/>
    <property type="project" value="UniProtKB-KW"/>
</dbReference>
<name>A0A1W1UJD0_DESTI</name>
<dbReference type="EMBL" id="FWWT01000006">
    <property type="protein sequence ID" value="SMB81187.1"/>
    <property type="molecule type" value="Genomic_DNA"/>
</dbReference>
<feature type="domain" description="4Fe-4S ferredoxin-type" evidence="9">
    <location>
        <begin position="38"/>
        <end position="67"/>
    </location>
</feature>
<keyword evidence="7" id="KW-0175">Coiled coil</keyword>
<dbReference type="InterPro" id="IPR004089">
    <property type="entry name" value="MCPsignal_dom"/>
</dbReference>
<dbReference type="Gene3D" id="3.30.70.20">
    <property type="match status" value="1"/>
</dbReference>
<evidence type="ECO:0000259" key="10">
    <source>
        <dbReference type="PROSITE" id="PS51656"/>
    </source>
</evidence>
<dbReference type="AlphaFoldDB" id="A0A1W1UJD0"/>
<evidence type="ECO:0000259" key="9">
    <source>
        <dbReference type="PROSITE" id="PS51379"/>
    </source>
</evidence>
<dbReference type="GO" id="GO:0007165">
    <property type="term" value="P:signal transduction"/>
    <property type="evidence" value="ECO:0007669"/>
    <property type="project" value="UniProtKB-KW"/>
</dbReference>
<dbReference type="PANTHER" id="PTHR32089">
    <property type="entry name" value="METHYL-ACCEPTING CHEMOTAXIS PROTEIN MCPB"/>
    <property type="match status" value="1"/>
</dbReference>
<evidence type="ECO:0000313" key="12">
    <source>
        <dbReference type="Proteomes" id="UP000192731"/>
    </source>
</evidence>
<dbReference type="SUPFAM" id="SSF58104">
    <property type="entry name" value="Methyl-accepting chemotaxis protein (MCP) signaling domain"/>
    <property type="match status" value="1"/>
</dbReference>
<evidence type="ECO:0000256" key="6">
    <source>
        <dbReference type="PROSITE-ProRule" id="PRU00284"/>
    </source>
</evidence>
<dbReference type="Pfam" id="PF13237">
    <property type="entry name" value="Fer4_10"/>
    <property type="match status" value="1"/>
</dbReference>
<dbReference type="SMART" id="SM00283">
    <property type="entry name" value="MA"/>
    <property type="match status" value="1"/>
</dbReference>
<sequence length="640" mass="72597">MGKVLVYTKSENCIGCNRCITGCPIPEANYATKENGQNMIHINPDYCIACGHCIEICKWNVRDYYDDTQDFFDSLKQGKSISIIVAPSIRTNFPRNYKRVLGFLKSKGIKKIYDTSFGAEITVWAYLKYITENNVSGTIAQPCPAVVNYIEKYSPELIQKLAPVHSPMMCAAVYMKDYSGITEELAFISPCVAKKIEIDDVNTKGYIKYNVTMTKLINYLKNNNINLDSFPEQDFDDPGYGLGSIFSKPGGLRENIEHHVPGALVRQVEGQTTAYKYLDLYKERVAQNKPTPLLIDILNCEKGCNYGTGTKNDISIDDTDFVMYEEKKNVINQIKGRFKKTYNLFTYFDKTLKLDSFKRNYTNKKIQRKVISNSELNQVFERLYKYEDYEKTIDCMACGYDTCKDMATAIFFNNNFEDNCVQYDKKIVERERKELQENNEKIQDMLEEMHAMNEEKEYRAKLLKENIELIYASLNELSHANTENVKDIDKISSETSNLFSSSAELRKFIDNIDSSIAEYLNSTTAISKITDDINLLSLNASIESARAGEHGQGFSVVAKEIGKLADNSKAHTESIDSNNQKILPILQNILGLSEELDKRIGQITEAVNNISGSIQEASAGTEQMFSITENIVEGFDGDKI</sequence>
<evidence type="ECO:0000256" key="4">
    <source>
        <dbReference type="ARBA" id="ARBA00023014"/>
    </source>
</evidence>
<keyword evidence="1" id="KW-0004">4Fe-4S</keyword>
<dbReference type="PROSITE" id="PS00198">
    <property type="entry name" value="4FE4S_FER_1"/>
    <property type="match status" value="1"/>
</dbReference>
<protein>
    <submittedName>
        <fullName evidence="11">4Fe-4S dicluster domain-containing protein</fullName>
    </submittedName>
</protein>
<dbReference type="Gene3D" id="3.40.50.1780">
    <property type="match status" value="1"/>
</dbReference>
<dbReference type="PROSITE" id="PS50111">
    <property type="entry name" value="CHEMOTAXIS_TRANSDUC_2"/>
    <property type="match status" value="1"/>
</dbReference>
<gene>
    <name evidence="11" type="ORF">SAMN00017405_2044</name>
</gene>
<dbReference type="Gene3D" id="3.40.950.10">
    <property type="entry name" value="Fe-only Hydrogenase (Larger Subunit), Chain L, domain 3"/>
    <property type="match status" value="1"/>
</dbReference>
<feature type="coiled-coil region" evidence="7">
    <location>
        <begin position="425"/>
        <end position="466"/>
    </location>
</feature>
<keyword evidence="12" id="KW-1185">Reference proteome</keyword>
<dbReference type="Pfam" id="PF00015">
    <property type="entry name" value="MCPsignal"/>
    <property type="match status" value="1"/>
</dbReference>
<keyword evidence="3" id="KW-0408">Iron</keyword>
<dbReference type="InterPro" id="IPR007202">
    <property type="entry name" value="4Fe-4S_dom"/>
</dbReference>
<dbReference type="PROSITE" id="PS51656">
    <property type="entry name" value="4FE4S"/>
    <property type="match status" value="1"/>
</dbReference>
<feature type="domain" description="4Fe-4S" evidence="10">
    <location>
        <begin position="375"/>
        <end position="437"/>
    </location>
</feature>
<reference evidence="11 12" key="1">
    <citation type="submission" date="2017-04" db="EMBL/GenBank/DDBJ databases">
        <authorList>
            <person name="Afonso C.L."/>
            <person name="Miller P.J."/>
            <person name="Scott M.A."/>
            <person name="Spackman E."/>
            <person name="Goraichik I."/>
            <person name="Dimitrov K.M."/>
            <person name="Suarez D.L."/>
            <person name="Swayne D.E."/>
        </authorList>
    </citation>
    <scope>NUCLEOTIDE SEQUENCE [LARGE SCALE GENOMIC DNA]</scope>
    <source>
        <strain evidence="11 12">DSM 11270</strain>
    </source>
</reference>
<feature type="domain" description="4Fe-4S ferredoxin-type" evidence="9">
    <location>
        <begin position="2"/>
        <end position="34"/>
    </location>
</feature>
<dbReference type="GO" id="GO:0016020">
    <property type="term" value="C:membrane"/>
    <property type="evidence" value="ECO:0007669"/>
    <property type="project" value="InterPro"/>
</dbReference>
<dbReference type="Proteomes" id="UP000192731">
    <property type="component" value="Unassembled WGS sequence"/>
</dbReference>
<dbReference type="STRING" id="656914.SAMN00017405_2044"/>
<dbReference type="SUPFAM" id="SSF54862">
    <property type="entry name" value="4Fe-4S ferredoxins"/>
    <property type="match status" value="1"/>
</dbReference>
<dbReference type="SUPFAM" id="SSF53920">
    <property type="entry name" value="Fe-only hydrogenase"/>
    <property type="match status" value="1"/>
</dbReference>
<proteinExistence type="predicted"/>